<feature type="domain" description="Spore protein YkvP/CgeB glycosyl transferase-like" evidence="2">
    <location>
        <begin position="304"/>
        <end position="410"/>
    </location>
</feature>
<evidence type="ECO:0000259" key="2">
    <source>
        <dbReference type="Pfam" id="PF13524"/>
    </source>
</evidence>
<evidence type="ECO:0000256" key="1">
    <source>
        <dbReference type="SAM" id="Phobius"/>
    </source>
</evidence>
<feature type="transmembrane region" description="Helical" evidence="1">
    <location>
        <begin position="21"/>
        <end position="38"/>
    </location>
</feature>
<keyword evidence="4" id="KW-1185">Reference proteome</keyword>
<gene>
    <name evidence="3" type="ORF">E4Q23_07680</name>
</gene>
<dbReference type="SUPFAM" id="SSF53756">
    <property type="entry name" value="UDP-Glycosyltransferase/glycogen phosphorylase"/>
    <property type="match status" value="1"/>
</dbReference>
<sequence length="1161" mass="133647">MSLSGIERLSILQWNARNTEYGWYVLIFGIEIIIRGVIMEEKSIVRRAYAEYRSGNYSAAVDLYRQAGALLGEKHFRSNIHLCQKHLRLSLGCFDTNTISLESLKVACVMDEFTFHSYAPECDLFQLSPENSLKELESFRPDILFIESAWQGKDGLWNRKIGSLSHELKDVLQWCRMHHVPRIFWNKEDPVHFETFLTTAKEFDIVFTTDIDCIARYKAMLAHDNVYLLPFACQPKIHNPIELYNRKDAFCFAGAYYVRYPERTRDLENYVAEFPRFRPLEIFDRNFGKTDTNYQFPPEYQPYIVGTLTFDEIDKAYKGYRYSINLNSIKQSQTMFARRVYELLGSNTITVSNFSRGVRLMFGDLVISSDSGKEIVQRLTLLEGESAEKYRLAGLRKVMLEHTYRHRLAYVASKAFMRSPGDFLPVVCCLARASTKAEGEHIIASFQRQRHEHKRLSLVASTNLLGQGWQLPADENIALLSDAEANNVLLADHLRNRECLAILDANDYYGPNYLLDLVIATQYTDRRVVGKVERYRWSSDSVARAEVGSAYHFGDRLAKRSSLTTTALWAPNQTIGALLNAEEHFWDNPGLAIDPFNYCQDASRTSDLSQMMARVDDLPFDSGISIDELVSVAERIPATPLDQSSLPKWRAPKLMEIFGNVCSSEVSFVSMFGELRIESRLQEGKHQYFLCKKRHCSVRCPGGWGNSNLSGLDSRTRRSIYAAIFWTQKKQKISHVIHTANRNHVLDKPDGARFLRLAWRVLGPGAATVRSLLWGHCNLEPAQLLCRSQTLVLTNHYPSYDALYRNGFVHSRVAAYRARGVKVDVFRLQPAKALCYHEFHDVDVTTGSQEALHKMLTHGPYKSVLVHFLNESMWQVLQQYLDRVKVFVWVHGAEIQPWHRRDYNFKNEREREAAKAESGKRMHFWRNLLQPLPRNFQLIFVSRYFAEEVMEDLGFRLPETSYSIIHNPIDTDLFAYHSKPVEQRKKILSIRPYASAKYANDLSVKTIVELSRQPFFNDLEFHMIGDGPLFDEILEPLRHFKNVYIERRFLSQREIAELHQTYGVFLCPTRMDSQGVSRDEAMASGLVPITNHVTAIPEFVDATCGFAVPGEDWRAMAAAISRLYSEPAEFLRLSREASLRVRRQSATSELIGVELKLFSLK</sequence>
<name>A0ABX1TTQ5_9PROT</name>
<keyword evidence="1" id="KW-0472">Membrane</keyword>
<dbReference type="PANTHER" id="PTHR12526">
    <property type="entry name" value="GLYCOSYLTRANSFERASE"/>
    <property type="match status" value="1"/>
</dbReference>
<comment type="caution">
    <text evidence="3">The sequence shown here is derived from an EMBL/GenBank/DDBJ whole genome shotgun (WGS) entry which is preliminary data.</text>
</comment>
<dbReference type="EMBL" id="SPMY01000019">
    <property type="protein sequence ID" value="NMQ27644.1"/>
    <property type="molecule type" value="Genomic_DNA"/>
</dbReference>
<evidence type="ECO:0000313" key="3">
    <source>
        <dbReference type="EMBL" id="NMQ27644.1"/>
    </source>
</evidence>
<accession>A0ABX1TTQ5</accession>
<proteinExistence type="predicted"/>
<dbReference type="InterPro" id="IPR055259">
    <property type="entry name" value="YkvP/CgeB_Glyco_trans-like"/>
</dbReference>
<evidence type="ECO:0000313" key="4">
    <source>
        <dbReference type="Proteomes" id="UP000749010"/>
    </source>
</evidence>
<reference evidence="3 4" key="1">
    <citation type="submission" date="2019-03" db="EMBL/GenBank/DDBJ databases">
        <title>Metabolic reconstructions from genomes of highly enriched 'Candidatus Accumulibacter' and 'Candidatus Competibacter' bioreactor populations.</title>
        <authorList>
            <person name="Annavajhala M.K."/>
            <person name="Welles L."/>
            <person name="Abbas B."/>
            <person name="Sorokin D."/>
            <person name="Park H."/>
            <person name="Van Loosdrecht M."/>
            <person name="Chandran K."/>
        </authorList>
    </citation>
    <scope>NUCLEOTIDE SEQUENCE [LARGE SCALE GENOMIC DNA]</scope>
    <source>
        <strain evidence="3 4">SBR_S</strain>
    </source>
</reference>
<dbReference type="Proteomes" id="UP000749010">
    <property type="component" value="Unassembled WGS sequence"/>
</dbReference>
<dbReference type="Pfam" id="PF13524">
    <property type="entry name" value="Glyco_trans_1_2"/>
    <property type="match status" value="1"/>
</dbReference>
<dbReference type="Pfam" id="PF13692">
    <property type="entry name" value="Glyco_trans_1_4"/>
    <property type="match status" value="1"/>
</dbReference>
<keyword evidence="1" id="KW-0812">Transmembrane</keyword>
<keyword evidence="1" id="KW-1133">Transmembrane helix</keyword>
<dbReference type="CDD" id="cd03801">
    <property type="entry name" value="GT4_PimA-like"/>
    <property type="match status" value="1"/>
</dbReference>
<protein>
    <submittedName>
        <fullName evidence="3">Glycosyltransferase</fullName>
    </submittedName>
</protein>
<dbReference type="Gene3D" id="3.40.50.2000">
    <property type="entry name" value="Glycogen Phosphorylase B"/>
    <property type="match status" value="2"/>
</dbReference>
<organism evidence="3 4">
    <name type="scientific">Candidatus Accumulibacter phosphatis</name>
    <dbReference type="NCBI Taxonomy" id="327160"/>
    <lineage>
        <taxon>Bacteria</taxon>
        <taxon>Pseudomonadati</taxon>
        <taxon>Pseudomonadota</taxon>
        <taxon>Betaproteobacteria</taxon>
        <taxon>Candidatus Accumulibacter</taxon>
    </lineage>
</organism>